<name>A0A8S5LZT6_9CAUD</name>
<reference evidence="1" key="1">
    <citation type="journal article" date="2021" name="Proc. Natl. Acad. Sci. U.S.A.">
        <title>A Catalog of Tens of Thousands of Viruses from Human Metagenomes Reveals Hidden Associations with Chronic Diseases.</title>
        <authorList>
            <person name="Tisza M.J."/>
            <person name="Buck C.B."/>
        </authorList>
    </citation>
    <scope>NUCLEOTIDE SEQUENCE</scope>
    <source>
        <strain evidence="1">CtuvC1</strain>
    </source>
</reference>
<protein>
    <submittedName>
        <fullName evidence="1">Uncharacterized protein</fullName>
    </submittedName>
</protein>
<organism evidence="1">
    <name type="scientific">Siphoviridae sp. ctuvC1</name>
    <dbReference type="NCBI Taxonomy" id="2826507"/>
    <lineage>
        <taxon>Viruses</taxon>
        <taxon>Duplodnaviria</taxon>
        <taxon>Heunggongvirae</taxon>
        <taxon>Uroviricota</taxon>
        <taxon>Caudoviricetes</taxon>
    </lineage>
</organism>
<dbReference type="EMBL" id="BK014784">
    <property type="protein sequence ID" value="DAD75492.1"/>
    <property type="molecule type" value="Genomic_DNA"/>
</dbReference>
<accession>A0A8S5LZT6</accession>
<evidence type="ECO:0000313" key="1">
    <source>
        <dbReference type="EMBL" id="DAD75492.1"/>
    </source>
</evidence>
<sequence>MKPAVDKTSAIGYNDIVGRAATRSAVYLPGWAFTTRPPVSG</sequence>
<proteinExistence type="predicted"/>